<protein>
    <recommendedName>
        <fullName evidence="2">DUF218 domain-containing protein</fullName>
    </recommendedName>
</protein>
<dbReference type="RefSeq" id="WP_250787446.1">
    <property type="nucleotide sequence ID" value="NZ_JAGMVW010000023.1"/>
</dbReference>
<keyword evidence="1" id="KW-0812">Transmembrane</keyword>
<evidence type="ECO:0000313" key="3">
    <source>
        <dbReference type="EMBL" id="CAH0417930.1"/>
    </source>
</evidence>
<feature type="domain" description="DUF218" evidence="2">
    <location>
        <begin position="178"/>
        <end position="326"/>
    </location>
</feature>
<dbReference type="EMBL" id="CAKKNT010000003">
    <property type="protein sequence ID" value="CAH0417930.1"/>
    <property type="molecule type" value="Genomic_DNA"/>
</dbReference>
<evidence type="ECO:0000313" key="4">
    <source>
        <dbReference type="Proteomes" id="UP000789719"/>
    </source>
</evidence>
<dbReference type="InterPro" id="IPR003848">
    <property type="entry name" value="DUF218"/>
</dbReference>
<dbReference type="InterPro" id="IPR014729">
    <property type="entry name" value="Rossmann-like_a/b/a_fold"/>
</dbReference>
<dbReference type="Proteomes" id="UP000789719">
    <property type="component" value="Unassembled WGS sequence"/>
</dbReference>
<keyword evidence="4" id="KW-1185">Reference proteome</keyword>
<keyword evidence="1" id="KW-1133">Transmembrane helix</keyword>
<dbReference type="PANTHER" id="PTHR30336:SF4">
    <property type="entry name" value="ENVELOPE BIOGENESIS FACTOR ELYC"/>
    <property type="match status" value="1"/>
</dbReference>
<dbReference type="Gene3D" id="3.40.50.620">
    <property type="entry name" value="HUPs"/>
    <property type="match status" value="1"/>
</dbReference>
<proteinExistence type="predicted"/>
<feature type="transmembrane region" description="Helical" evidence="1">
    <location>
        <begin position="12"/>
        <end position="31"/>
    </location>
</feature>
<reference evidence="3 4" key="1">
    <citation type="submission" date="2021-11" db="EMBL/GenBank/DDBJ databases">
        <authorList>
            <person name="Depoorter E."/>
        </authorList>
    </citation>
    <scope>NUCLEOTIDE SEQUENCE [LARGE SCALE GENOMIC DNA]</scope>
    <source>
        <strain evidence="3 4">LMG 24286</strain>
    </source>
</reference>
<sequence>MFGSQNTGILYSLGGVWLVTVSIGMGLYWWFKYRPMSLFSSLIVALGIASFALSIIDTALSLHLALLISLSKWLGISLLVVGGLCELGLLLLLIFQAVGLWYQSARTLQHNLLLSLGIVVGLAPLLITISKAWLPPKLDQVLLAFEKIIGGYVIIWLTLLLFAILTYYLVQPRYDKEYVLILGAGLTNGKIVSPILAHRVQKGLAFAHRQYQLTGKYPLVMMAGGQGNDEELPEAVAMANYALQQGFPPAYLLTETTSRNTFENMAFAKQLLVTKGIALNRGIFVTSGYHVFRASVHALDNGLLINGIGAKTRRHFWFDALIREYLAILARYKYVHLIAIVGAALWATSIGYR</sequence>
<comment type="caution">
    <text evidence="3">The sequence shown here is derived from an EMBL/GenBank/DDBJ whole genome shotgun (WGS) entry which is preliminary data.</text>
</comment>
<dbReference type="CDD" id="cd06259">
    <property type="entry name" value="YdcF-like"/>
    <property type="match status" value="1"/>
</dbReference>
<dbReference type="InterPro" id="IPR051599">
    <property type="entry name" value="Cell_Envelope_Assoc"/>
</dbReference>
<keyword evidence="1" id="KW-0472">Membrane</keyword>
<name>A0ABM8Z9A6_9LACO</name>
<accession>A0ABM8Z9A6</accession>
<evidence type="ECO:0000259" key="2">
    <source>
        <dbReference type="Pfam" id="PF02698"/>
    </source>
</evidence>
<organism evidence="3 4">
    <name type="scientific">Periweissella ghanensis</name>
    <dbReference type="NCBI Taxonomy" id="467997"/>
    <lineage>
        <taxon>Bacteria</taxon>
        <taxon>Bacillati</taxon>
        <taxon>Bacillota</taxon>
        <taxon>Bacilli</taxon>
        <taxon>Lactobacillales</taxon>
        <taxon>Lactobacillaceae</taxon>
        <taxon>Periweissella</taxon>
    </lineage>
</organism>
<dbReference type="Pfam" id="PF02698">
    <property type="entry name" value="DUF218"/>
    <property type="match status" value="1"/>
</dbReference>
<gene>
    <name evidence="3" type="ORF">WGH24286_00346</name>
</gene>
<evidence type="ECO:0000256" key="1">
    <source>
        <dbReference type="SAM" id="Phobius"/>
    </source>
</evidence>
<feature type="transmembrane region" description="Helical" evidence="1">
    <location>
        <begin position="334"/>
        <end position="352"/>
    </location>
</feature>
<feature type="transmembrane region" description="Helical" evidence="1">
    <location>
        <begin position="74"/>
        <end position="100"/>
    </location>
</feature>
<feature type="transmembrane region" description="Helical" evidence="1">
    <location>
        <begin position="43"/>
        <end position="68"/>
    </location>
</feature>
<feature type="transmembrane region" description="Helical" evidence="1">
    <location>
        <begin position="149"/>
        <end position="170"/>
    </location>
</feature>
<feature type="transmembrane region" description="Helical" evidence="1">
    <location>
        <begin position="112"/>
        <end position="129"/>
    </location>
</feature>
<dbReference type="PANTHER" id="PTHR30336">
    <property type="entry name" value="INNER MEMBRANE PROTEIN, PROBABLE PERMEASE"/>
    <property type="match status" value="1"/>
</dbReference>